<reference evidence="2 3" key="1">
    <citation type="submission" date="2015-04" db="EMBL/GenBank/DDBJ databases">
        <title>Draft genome of the roundworm Trichinella nativa.</title>
        <authorList>
            <person name="Mitreva M."/>
        </authorList>
    </citation>
    <scope>NUCLEOTIDE SEQUENCE [LARGE SCALE GENOMIC DNA]</scope>
    <source>
        <strain evidence="2 3">ISS45</strain>
    </source>
</reference>
<feature type="transmembrane region" description="Helical" evidence="1">
    <location>
        <begin position="74"/>
        <end position="92"/>
    </location>
</feature>
<accession>A0A1Y3EM29</accession>
<gene>
    <name evidence="2" type="ORF">D917_09302</name>
</gene>
<sequence length="108" mass="12603">MNFLSFIIDRNNFFLFSFTELFRFYALLDSSRIAIFIISVSLIVYGSFRSLNYDACIKKEEKQIDAQVINGRQAFLFPLVGSIFLLVSFFFFDSLQLLFFVCTSGNHF</sequence>
<keyword evidence="1" id="KW-1133">Transmembrane helix</keyword>
<name>A0A1Y3EM29_9BILA</name>
<evidence type="ECO:0000313" key="2">
    <source>
        <dbReference type="EMBL" id="OUC44168.1"/>
    </source>
</evidence>
<keyword evidence="1" id="KW-0812">Transmembrane</keyword>
<keyword evidence="1" id="KW-0472">Membrane</keyword>
<organism evidence="2 3">
    <name type="scientific">Trichinella nativa</name>
    <dbReference type="NCBI Taxonomy" id="6335"/>
    <lineage>
        <taxon>Eukaryota</taxon>
        <taxon>Metazoa</taxon>
        <taxon>Ecdysozoa</taxon>
        <taxon>Nematoda</taxon>
        <taxon>Enoplea</taxon>
        <taxon>Dorylaimia</taxon>
        <taxon>Trichinellida</taxon>
        <taxon>Trichinellidae</taxon>
        <taxon>Trichinella</taxon>
    </lineage>
</organism>
<protein>
    <submittedName>
        <fullName evidence="2">Uncharacterized protein</fullName>
    </submittedName>
</protein>
<evidence type="ECO:0000256" key="1">
    <source>
        <dbReference type="SAM" id="Phobius"/>
    </source>
</evidence>
<dbReference type="EMBL" id="LVZM01013215">
    <property type="protein sequence ID" value="OUC44168.1"/>
    <property type="molecule type" value="Genomic_DNA"/>
</dbReference>
<proteinExistence type="predicted"/>
<comment type="caution">
    <text evidence="2">The sequence shown here is derived from an EMBL/GenBank/DDBJ whole genome shotgun (WGS) entry which is preliminary data.</text>
</comment>
<dbReference type="AlphaFoldDB" id="A0A1Y3EM29"/>
<evidence type="ECO:0000313" key="3">
    <source>
        <dbReference type="Proteomes" id="UP000243006"/>
    </source>
</evidence>
<feature type="transmembrane region" description="Helical" evidence="1">
    <location>
        <begin position="34"/>
        <end position="53"/>
    </location>
</feature>
<dbReference type="Proteomes" id="UP000243006">
    <property type="component" value="Unassembled WGS sequence"/>
</dbReference>